<reference evidence="7 8" key="1">
    <citation type="submission" date="2024-01" db="EMBL/GenBank/DDBJ databases">
        <title>The complete chloroplast genome sequence of Lithospermum erythrorhizon: insights into the phylogenetic relationship among Boraginaceae species and the maternal lineages of purple gromwells.</title>
        <authorList>
            <person name="Okada T."/>
            <person name="Watanabe K."/>
        </authorList>
    </citation>
    <scope>NUCLEOTIDE SEQUENCE [LARGE SCALE GENOMIC DNA]</scope>
</reference>
<evidence type="ECO:0000256" key="5">
    <source>
        <dbReference type="SAM" id="Phobius"/>
    </source>
</evidence>
<evidence type="ECO:0000256" key="4">
    <source>
        <dbReference type="ARBA" id="ARBA00023180"/>
    </source>
</evidence>
<comment type="subcellular location">
    <subcellularLocation>
        <location evidence="1">Golgi apparatus membrane</location>
        <topology evidence="1">Single-pass type II membrane protein</topology>
    </subcellularLocation>
</comment>
<keyword evidence="4" id="KW-0325">Glycoprotein</keyword>
<sequence>MKHGKIKLCSLTGMMFLTLGMILLVIQIILTSIGKQHSEHATITHWTQGQEKTWLLKHHSNSEPPTQLIKCDRSHKFYDTCSINRPVVFETTNSTFILMESRNEGKRTNIVIENVKPYPRKWEKQVMSTIQEVTLVAGSSSPPCLVHHDAPALVFSAGGYTGNFFHEFNDGLIPLFITFKTMFQGNQEFILVISELQQWWVSKYEDLLSSFSKYPIIDFEKEKMSHCFPSVSVGLISHGLMTITPKLMPNSETIRDFRVLLESTYGRNVTYIPKPRVNRPRLVLISRGGHDGRAILNEEELKIVANRTGFKTILFRPTTNASLQQSYELINSSHAMVGVHGAALTHFLYLRPGAVFIQIVPIGPEDVADKYFGKPARELGLEYMEYKIGVKESSLIDRYSKRHLVQGAIARNAWSKEFKSVYMREQNVRIDLVRVREYLKQAYRKAKRLMRTNG</sequence>
<organism evidence="7 8">
    <name type="scientific">Lithospermum erythrorhizon</name>
    <name type="common">Purple gromwell</name>
    <name type="synonym">Lithospermum officinale var. erythrorhizon</name>
    <dbReference type="NCBI Taxonomy" id="34254"/>
    <lineage>
        <taxon>Eukaryota</taxon>
        <taxon>Viridiplantae</taxon>
        <taxon>Streptophyta</taxon>
        <taxon>Embryophyta</taxon>
        <taxon>Tracheophyta</taxon>
        <taxon>Spermatophyta</taxon>
        <taxon>Magnoliopsida</taxon>
        <taxon>eudicotyledons</taxon>
        <taxon>Gunneridae</taxon>
        <taxon>Pentapetalae</taxon>
        <taxon>asterids</taxon>
        <taxon>lamiids</taxon>
        <taxon>Boraginales</taxon>
        <taxon>Boraginaceae</taxon>
        <taxon>Boraginoideae</taxon>
        <taxon>Lithospermeae</taxon>
        <taxon>Lithospermum</taxon>
    </lineage>
</organism>
<keyword evidence="8" id="KW-1185">Reference proteome</keyword>
<feature type="transmembrane region" description="Helical" evidence="5">
    <location>
        <begin position="12"/>
        <end position="30"/>
    </location>
</feature>
<name>A0AAV3QP54_LITER</name>
<keyword evidence="5" id="KW-0812">Transmembrane</keyword>
<dbReference type="EMBL" id="BAABME010022089">
    <property type="protein sequence ID" value="GAA0164981.1"/>
    <property type="molecule type" value="Genomic_DNA"/>
</dbReference>
<dbReference type="GO" id="GO:0000139">
    <property type="term" value="C:Golgi membrane"/>
    <property type="evidence" value="ECO:0007669"/>
    <property type="project" value="UniProtKB-SubCell"/>
</dbReference>
<evidence type="ECO:0000259" key="6">
    <source>
        <dbReference type="Pfam" id="PF04577"/>
    </source>
</evidence>
<comment type="caution">
    <text evidence="7">The sequence shown here is derived from an EMBL/GenBank/DDBJ whole genome shotgun (WGS) entry which is preliminary data.</text>
</comment>
<dbReference type="InterPro" id="IPR049625">
    <property type="entry name" value="Glyco_transf_61_cat"/>
</dbReference>
<evidence type="ECO:0000256" key="2">
    <source>
        <dbReference type="ARBA" id="ARBA00022676"/>
    </source>
</evidence>
<evidence type="ECO:0000256" key="1">
    <source>
        <dbReference type="ARBA" id="ARBA00004323"/>
    </source>
</evidence>
<proteinExistence type="predicted"/>
<dbReference type="InterPro" id="IPR007657">
    <property type="entry name" value="Glycosyltransferase_61"/>
</dbReference>
<protein>
    <submittedName>
        <fullName evidence="7">Glycosyltransferase</fullName>
    </submittedName>
</protein>
<keyword evidence="2" id="KW-0328">Glycosyltransferase</keyword>
<keyword evidence="5" id="KW-0472">Membrane</keyword>
<feature type="domain" description="Glycosyltransferase 61 catalytic" evidence="6">
    <location>
        <begin position="265"/>
        <end position="357"/>
    </location>
</feature>
<dbReference type="PANTHER" id="PTHR20961">
    <property type="entry name" value="GLYCOSYLTRANSFERASE"/>
    <property type="match status" value="1"/>
</dbReference>
<accession>A0AAV3QP54</accession>
<dbReference type="PANTHER" id="PTHR20961:SF98">
    <property type="entry name" value="GLYCOSYLTRANSFERASE"/>
    <property type="match status" value="1"/>
</dbReference>
<evidence type="ECO:0000256" key="3">
    <source>
        <dbReference type="ARBA" id="ARBA00022679"/>
    </source>
</evidence>
<dbReference type="Proteomes" id="UP001454036">
    <property type="component" value="Unassembled WGS sequence"/>
</dbReference>
<evidence type="ECO:0000313" key="7">
    <source>
        <dbReference type="EMBL" id="GAA0164981.1"/>
    </source>
</evidence>
<gene>
    <name evidence="7" type="ORF">LIER_39887</name>
</gene>
<dbReference type="Pfam" id="PF04577">
    <property type="entry name" value="Glyco_transf_61"/>
    <property type="match status" value="1"/>
</dbReference>
<keyword evidence="3" id="KW-0808">Transferase</keyword>
<dbReference type="AlphaFoldDB" id="A0AAV3QP54"/>
<dbReference type="GO" id="GO:0016763">
    <property type="term" value="F:pentosyltransferase activity"/>
    <property type="evidence" value="ECO:0007669"/>
    <property type="project" value="UniProtKB-ARBA"/>
</dbReference>
<keyword evidence="5" id="KW-1133">Transmembrane helix</keyword>
<evidence type="ECO:0000313" key="8">
    <source>
        <dbReference type="Proteomes" id="UP001454036"/>
    </source>
</evidence>